<dbReference type="SMART" id="SM00065">
    <property type="entry name" value="GAF"/>
    <property type="match status" value="1"/>
</dbReference>
<dbReference type="InterPro" id="IPR036097">
    <property type="entry name" value="HisK_dim/P_sf"/>
</dbReference>
<dbReference type="InterPro" id="IPR005467">
    <property type="entry name" value="His_kinase_dom"/>
</dbReference>
<evidence type="ECO:0000259" key="7">
    <source>
        <dbReference type="PROSITE" id="PS50109"/>
    </source>
</evidence>
<dbReference type="Gene3D" id="3.30.450.40">
    <property type="match status" value="1"/>
</dbReference>
<dbReference type="Gene3D" id="3.30.565.10">
    <property type="entry name" value="Histidine kinase-like ATPase, C-terminal domain"/>
    <property type="match status" value="1"/>
</dbReference>
<dbReference type="Gene3D" id="1.10.287.130">
    <property type="match status" value="1"/>
</dbReference>
<dbReference type="InterPro" id="IPR003661">
    <property type="entry name" value="HisK_dim/P_dom"/>
</dbReference>
<dbReference type="InterPro" id="IPR004358">
    <property type="entry name" value="Sig_transdc_His_kin-like_C"/>
</dbReference>
<evidence type="ECO:0000313" key="8">
    <source>
        <dbReference type="EMBL" id="KIX14638.1"/>
    </source>
</evidence>
<name>A0A0D2HW90_9BACT</name>
<dbReference type="InterPro" id="IPR050736">
    <property type="entry name" value="Sensor_HK_Regulatory"/>
</dbReference>
<dbReference type="AlphaFoldDB" id="A0A0D2HW90"/>
<dbReference type="PROSITE" id="PS50109">
    <property type="entry name" value="HIS_KIN"/>
    <property type="match status" value="1"/>
</dbReference>
<accession>A0A0D2HW90</accession>
<dbReference type="SMART" id="SM00388">
    <property type="entry name" value="HisKA"/>
    <property type="match status" value="1"/>
</dbReference>
<organism evidence="8 9">
    <name type="scientific">Dethiosulfatarculus sandiegensis</name>
    <dbReference type="NCBI Taxonomy" id="1429043"/>
    <lineage>
        <taxon>Bacteria</taxon>
        <taxon>Pseudomonadati</taxon>
        <taxon>Thermodesulfobacteriota</taxon>
        <taxon>Desulfarculia</taxon>
        <taxon>Desulfarculales</taxon>
        <taxon>Desulfarculaceae</taxon>
        <taxon>Dethiosulfatarculus</taxon>
    </lineage>
</organism>
<evidence type="ECO:0000256" key="4">
    <source>
        <dbReference type="ARBA" id="ARBA00022679"/>
    </source>
</evidence>
<dbReference type="Pfam" id="PF02518">
    <property type="entry name" value="HATPase_c"/>
    <property type="match status" value="1"/>
</dbReference>
<evidence type="ECO:0000256" key="1">
    <source>
        <dbReference type="ARBA" id="ARBA00000085"/>
    </source>
</evidence>
<proteinExistence type="predicted"/>
<dbReference type="SMART" id="SM00387">
    <property type="entry name" value="HATPase_c"/>
    <property type="match status" value="1"/>
</dbReference>
<keyword evidence="6" id="KW-0902">Two-component regulatory system</keyword>
<dbReference type="SUPFAM" id="SSF47384">
    <property type="entry name" value="Homodimeric domain of signal transducing histidine kinase"/>
    <property type="match status" value="1"/>
</dbReference>
<reference evidence="8 9" key="1">
    <citation type="submission" date="2013-11" db="EMBL/GenBank/DDBJ databases">
        <title>Metagenomic analysis of a methanogenic consortium involved in long chain n-alkane degradation.</title>
        <authorList>
            <person name="Davidova I.A."/>
            <person name="Callaghan A.V."/>
            <person name="Wawrik B."/>
            <person name="Pruitt S."/>
            <person name="Marks C."/>
            <person name="Duncan K.E."/>
            <person name="Suflita J.M."/>
        </authorList>
    </citation>
    <scope>NUCLEOTIDE SEQUENCE [LARGE SCALE GENOMIC DNA]</scope>
    <source>
        <strain evidence="8 9">SPR</strain>
    </source>
</reference>
<evidence type="ECO:0000256" key="3">
    <source>
        <dbReference type="ARBA" id="ARBA00022553"/>
    </source>
</evidence>
<sequence length="412" mass="45933">MTMEKRPENDIAYLEAVVDLSAVLADPKMQLAEKLQTCAETLARVCKAEKASLMLKEKEYLVVAAATDFNLVGISTPLEQDTISTRVLRSKEAVYIKNVAKSDFAAQSREGDKSHYRTGSLICVPLLDNDAAVGVLNLSDKKNSPYFDDLDLELAQRVAAQITRQVIFSALHSKLDAAYRELNRALQAKEDLMYMVIHDMKAPVTGVREVLRLLRPETGLPVEERLNYLTLAENDLEQLWRRITNLLDLGKMDTNQFPLNPTSLNLNEFIGEITERMSAVCSVNQVRLVAEKGDELHVWVDEDLAERIIVNLLMNALTFSSPEQGGKGEVKARVIRENDKAVFEVRDTGPGVDHQLGDSIFERYAQGRITKGSTGIGLYFSRRAAWLLGGDVNYRNMAQGGAVFKLSLPLSE</sequence>
<dbReference type="SUPFAM" id="SSF55781">
    <property type="entry name" value="GAF domain-like"/>
    <property type="match status" value="1"/>
</dbReference>
<dbReference type="InterPro" id="IPR029016">
    <property type="entry name" value="GAF-like_dom_sf"/>
</dbReference>
<keyword evidence="4" id="KW-0808">Transferase</keyword>
<dbReference type="RefSeq" id="WP_044347781.1">
    <property type="nucleotide sequence ID" value="NZ_AZAC01000010.1"/>
</dbReference>
<dbReference type="OrthoDB" id="5470630at2"/>
<evidence type="ECO:0000256" key="6">
    <source>
        <dbReference type="ARBA" id="ARBA00023012"/>
    </source>
</evidence>
<dbReference type="PANTHER" id="PTHR43711">
    <property type="entry name" value="TWO-COMPONENT HISTIDINE KINASE"/>
    <property type="match status" value="1"/>
</dbReference>
<dbReference type="InterPro" id="IPR003018">
    <property type="entry name" value="GAF"/>
</dbReference>
<dbReference type="EMBL" id="AZAC01000010">
    <property type="protein sequence ID" value="KIX14638.1"/>
    <property type="molecule type" value="Genomic_DNA"/>
</dbReference>
<dbReference type="PRINTS" id="PR00344">
    <property type="entry name" value="BCTRLSENSOR"/>
</dbReference>
<keyword evidence="9" id="KW-1185">Reference proteome</keyword>
<gene>
    <name evidence="8" type="ORF">X474_07975</name>
</gene>
<dbReference type="InterPro" id="IPR003594">
    <property type="entry name" value="HATPase_dom"/>
</dbReference>
<dbReference type="PANTHER" id="PTHR43711:SF1">
    <property type="entry name" value="HISTIDINE KINASE 1"/>
    <property type="match status" value="1"/>
</dbReference>
<dbReference type="InParanoid" id="A0A0D2HW90"/>
<dbReference type="STRING" id="1429043.X474_07975"/>
<comment type="catalytic activity">
    <reaction evidence="1">
        <text>ATP + protein L-histidine = ADP + protein N-phospho-L-histidine.</text>
        <dbReference type="EC" id="2.7.13.3"/>
    </reaction>
</comment>
<dbReference type="SUPFAM" id="SSF55874">
    <property type="entry name" value="ATPase domain of HSP90 chaperone/DNA topoisomerase II/histidine kinase"/>
    <property type="match status" value="1"/>
</dbReference>
<dbReference type="EC" id="2.7.13.3" evidence="2"/>
<protein>
    <recommendedName>
        <fullName evidence="2">histidine kinase</fullName>
        <ecNumber evidence="2">2.7.13.3</ecNumber>
    </recommendedName>
</protein>
<feature type="domain" description="Histidine kinase" evidence="7">
    <location>
        <begin position="195"/>
        <end position="412"/>
    </location>
</feature>
<evidence type="ECO:0000256" key="5">
    <source>
        <dbReference type="ARBA" id="ARBA00022777"/>
    </source>
</evidence>
<evidence type="ECO:0000256" key="2">
    <source>
        <dbReference type="ARBA" id="ARBA00012438"/>
    </source>
</evidence>
<dbReference type="CDD" id="cd00082">
    <property type="entry name" value="HisKA"/>
    <property type="match status" value="1"/>
</dbReference>
<dbReference type="CDD" id="cd00075">
    <property type="entry name" value="HATPase"/>
    <property type="match status" value="1"/>
</dbReference>
<evidence type="ECO:0000313" key="9">
    <source>
        <dbReference type="Proteomes" id="UP000032233"/>
    </source>
</evidence>
<comment type="caution">
    <text evidence="8">The sequence shown here is derived from an EMBL/GenBank/DDBJ whole genome shotgun (WGS) entry which is preliminary data.</text>
</comment>
<dbReference type="InterPro" id="IPR036890">
    <property type="entry name" value="HATPase_C_sf"/>
</dbReference>
<dbReference type="Proteomes" id="UP000032233">
    <property type="component" value="Unassembled WGS sequence"/>
</dbReference>
<keyword evidence="5" id="KW-0418">Kinase</keyword>
<dbReference type="GO" id="GO:0000155">
    <property type="term" value="F:phosphorelay sensor kinase activity"/>
    <property type="evidence" value="ECO:0007669"/>
    <property type="project" value="InterPro"/>
</dbReference>
<keyword evidence="3" id="KW-0597">Phosphoprotein</keyword>
<dbReference type="Pfam" id="PF01590">
    <property type="entry name" value="GAF"/>
    <property type="match status" value="1"/>
</dbReference>